<dbReference type="Gene3D" id="2.130.10.10">
    <property type="entry name" value="YVTN repeat-like/Quinoprotein amine dehydrogenase"/>
    <property type="match status" value="1"/>
</dbReference>
<name>A0A8J6E0L4_9EUKA</name>
<keyword evidence="5" id="KW-1185">Reference proteome</keyword>
<feature type="compositionally biased region" description="Polar residues" evidence="3">
    <location>
        <begin position="503"/>
        <end position="518"/>
    </location>
</feature>
<evidence type="ECO:0000256" key="2">
    <source>
        <dbReference type="ARBA" id="ARBA00022786"/>
    </source>
</evidence>
<sequence>MECIPPRQRLSWPAFLREIGKVTDARVDCLTMRSFLSDNDRQPPTQMKFCRTDRNKFKFAISGFDWSVKLFDANVVSKETGELIEISDRIVGTGAILDLDWSGDDTIVFADSSTSTVTPFRLRPDGSLAALAKRNSATDVMLTPPGEKELSRDLTGVQTVSFSPESPEIVMASSKGAVYVYDFRQPSFPFARHAIAAEIPARRVKPHGGDRLASARWCPARLASTYTILTVGGTAMSLWDLRKGRQHAGKPLHTVDFGGSALTHMQFSDDYTKLAVKDCKRAVYVLRTQDFGKKDPEKLKLSIDDPPEMASSASFHIRPTWTRAGELLHGHHTGSIVMWRDIDDLISRARSGSDPSLWELGTSNADAPHLLFSQPAQETSTVTLHPTMPNSFYTLSDDNRLRYWRFYPKVVESICASDKFITSRPVPAIRSALGSGNFRHIAATPTHAPGPFLSDIFSSPPLNRRAPLPMPSSLSGPMSVRRVLPPGRRSTGTRRALDMGTPGPTQTSLGSQPSQPGQVTPGASMVFGTPRGEPMTPGMLFHDH</sequence>
<feature type="region of interest" description="Disordered" evidence="3">
    <location>
        <begin position="464"/>
        <end position="544"/>
    </location>
</feature>
<evidence type="ECO:0000256" key="1">
    <source>
        <dbReference type="ARBA" id="ARBA00004906"/>
    </source>
</evidence>
<comment type="caution">
    <text evidence="4">The sequence shown here is derived from an EMBL/GenBank/DDBJ whole genome shotgun (WGS) entry which is preliminary data.</text>
</comment>
<organism evidence="4 5">
    <name type="scientific">Carpediemonas membranifera</name>
    <dbReference type="NCBI Taxonomy" id="201153"/>
    <lineage>
        <taxon>Eukaryota</taxon>
        <taxon>Metamonada</taxon>
        <taxon>Carpediemonas-like organisms</taxon>
        <taxon>Carpediemonas</taxon>
    </lineage>
</organism>
<accession>A0A8J6E0L4</accession>
<dbReference type="GO" id="GO:0005634">
    <property type="term" value="C:nucleus"/>
    <property type="evidence" value="ECO:0007669"/>
    <property type="project" value="TreeGrafter"/>
</dbReference>
<dbReference type="Proteomes" id="UP000717585">
    <property type="component" value="Unassembled WGS sequence"/>
</dbReference>
<dbReference type="OrthoDB" id="2096344at2759"/>
<comment type="pathway">
    <text evidence="1">Protein modification; protein ubiquitination.</text>
</comment>
<dbReference type="SUPFAM" id="SSF50978">
    <property type="entry name" value="WD40 repeat-like"/>
    <property type="match status" value="1"/>
</dbReference>
<dbReference type="PANTHER" id="PTHR22852">
    <property type="entry name" value="LETHAL 2 DENTICLELESS PROTEIN RETINOIC ACID-REGULATED NUCLEAR MATRIX-ASSOCIATED PROTEIN"/>
    <property type="match status" value="1"/>
</dbReference>
<evidence type="ECO:0000313" key="4">
    <source>
        <dbReference type="EMBL" id="KAG9389497.1"/>
    </source>
</evidence>
<reference evidence="4" key="1">
    <citation type="submission" date="2021-05" db="EMBL/GenBank/DDBJ databases">
        <title>A free-living protist that lacks canonical eukaryotic 1 DNA replication and segregation systems.</title>
        <authorList>
            <person name="Salas-Leiva D.E."/>
            <person name="Tromer E.C."/>
            <person name="Curtis B.A."/>
            <person name="Jerlstrom-Hultqvist J."/>
            <person name="Kolisko M."/>
            <person name="Yi Z."/>
            <person name="Salas-Leiva J.S."/>
            <person name="Gallot-Lavallee L."/>
            <person name="Kops G.J.P.L."/>
            <person name="Archibald J.M."/>
            <person name="Simpson A.G.B."/>
            <person name="Roger A.J."/>
        </authorList>
    </citation>
    <scope>NUCLEOTIDE SEQUENCE</scope>
    <source>
        <strain evidence="4">BICM</strain>
    </source>
</reference>
<proteinExistence type="predicted"/>
<protein>
    <submittedName>
        <fullName evidence="4">Uncharacterized protein</fullName>
    </submittedName>
</protein>
<dbReference type="InterPro" id="IPR036322">
    <property type="entry name" value="WD40_repeat_dom_sf"/>
</dbReference>
<gene>
    <name evidence="4" type="ORF">J8273_8789</name>
</gene>
<dbReference type="PANTHER" id="PTHR22852:SF0">
    <property type="entry name" value="DENTICLELESS PROTEIN HOMOLOG"/>
    <property type="match status" value="1"/>
</dbReference>
<keyword evidence="2" id="KW-0833">Ubl conjugation pathway</keyword>
<dbReference type="AlphaFoldDB" id="A0A8J6E0L4"/>
<dbReference type="GO" id="GO:0030674">
    <property type="term" value="F:protein-macromolecule adaptor activity"/>
    <property type="evidence" value="ECO:0007669"/>
    <property type="project" value="TreeGrafter"/>
</dbReference>
<dbReference type="GO" id="GO:0043161">
    <property type="term" value="P:proteasome-mediated ubiquitin-dependent protein catabolic process"/>
    <property type="evidence" value="ECO:0007669"/>
    <property type="project" value="TreeGrafter"/>
</dbReference>
<evidence type="ECO:0000313" key="5">
    <source>
        <dbReference type="Proteomes" id="UP000717585"/>
    </source>
</evidence>
<evidence type="ECO:0000256" key="3">
    <source>
        <dbReference type="SAM" id="MobiDB-lite"/>
    </source>
</evidence>
<dbReference type="InterPro" id="IPR015943">
    <property type="entry name" value="WD40/YVTN_repeat-like_dom_sf"/>
</dbReference>
<dbReference type="InterPro" id="IPR051865">
    <property type="entry name" value="WD-repeat_CDT2_adapter"/>
</dbReference>
<dbReference type="EMBL" id="JAHDYR010000069">
    <property type="protein sequence ID" value="KAG9389497.1"/>
    <property type="molecule type" value="Genomic_DNA"/>
</dbReference>